<keyword evidence="5" id="KW-0407">Ion channel</keyword>
<dbReference type="InterPro" id="IPR013099">
    <property type="entry name" value="K_chnl_dom"/>
</dbReference>
<dbReference type="GO" id="GO:0006813">
    <property type="term" value="P:potassium ion transport"/>
    <property type="evidence" value="ECO:0007669"/>
    <property type="project" value="InterPro"/>
</dbReference>
<feature type="transmembrane region" description="Helical" evidence="2">
    <location>
        <begin position="7"/>
        <end position="28"/>
    </location>
</feature>
<dbReference type="SUPFAM" id="SSF51735">
    <property type="entry name" value="NAD(P)-binding Rossmann-fold domains"/>
    <property type="match status" value="1"/>
</dbReference>
<dbReference type="SUPFAM" id="SSF116726">
    <property type="entry name" value="TrkA C-terminal domain-like"/>
    <property type="match status" value="1"/>
</dbReference>
<evidence type="ECO:0000259" key="4">
    <source>
        <dbReference type="PROSITE" id="PS51202"/>
    </source>
</evidence>
<dbReference type="InterPro" id="IPR050721">
    <property type="entry name" value="Trk_Ktr_HKT_K-transport"/>
</dbReference>
<dbReference type="InterPro" id="IPR006037">
    <property type="entry name" value="RCK_C"/>
</dbReference>
<dbReference type="Proteomes" id="UP000593892">
    <property type="component" value="Chromosome"/>
</dbReference>
<accession>A0A7S7SIS9</accession>
<feature type="transmembrane region" description="Helical" evidence="2">
    <location>
        <begin position="65"/>
        <end position="87"/>
    </location>
</feature>
<dbReference type="PROSITE" id="PS51201">
    <property type="entry name" value="RCK_N"/>
    <property type="match status" value="1"/>
</dbReference>
<keyword evidence="6" id="KW-1185">Reference proteome</keyword>
<dbReference type="EMBL" id="CP063849">
    <property type="protein sequence ID" value="QOY87352.1"/>
    <property type="molecule type" value="Genomic_DNA"/>
</dbReference>
<dbReference type="Pfam" id="PF02254">
    <property type="entry name" value="TrkA_N"/>
    <property type="match status" value="1"/>
</dbReference>
<keyword evidence="2" id="KW-1133">Transmembrane helix</keyword>
<dbReference type="InterPro" id="IPR036721">
    <property type="entry name" value="RCK_C_sf"/>
</dbReference>
<dbReference type="KEGG" id="pfer:IRI77_32080"/>
<dbReference type="Gene3D" id="3.40.50.720">
    <property type="entry name" value="NAD(P)-binding Rossmann-like Domain"/>
    <property type="match status" value="1"/>
</dbReference>
<keyword evidence="5" id="KW-0406">Ion transport</keyword>
<feature type="domain" description="RCK C-terminal" evidence="4">
    <location>
        <begin position="244"/>
        <end position="333"/>
    </location>
</feature>
<keyword evidence="5" id="KW-0813">Transport</keyword>
<feature type="transmembrane region" description="Helical" evidence="2">
    <location>
        <begin position="34"/>
        <end position="53"/>
    </location>
</feature>
<dbReference type="PANTHER" id="PTHR43833:SF9">
    <property type="entry name" value="POTASSIUM CHANNEL PROTEIN YUGO-RELATED"/>
    <property type="match status" value="1"/>
</dbReference>
<evidence type="ECO:0000256" key="2">
    <source>
        <dbReference type="SAM" id="Phobius"/>
    </source>
</evidence>
<dbReference type="GO" id="GO:0005886">
    <property type="term" value="C:plasma membrane"/>
    <property type="evidence" value="ECO:0007669"/>
    <property type="project" value="UniProtKB-SubCell"/>
</dbReference>
<dbReference type="RefSeq" id="WP_194449021.1">
    <property type="nucleotide sequence ID" value="NZ_CP063849.1"/>
</dbReference>
<dbReference type="Pfam" id="PF07885">
    <property type="entry name" value="Ion_trans_2"/>
    <property type="match status" value="1"/>
</dbReference>
<dbReference type="SUPFAM" id="SSF81324">
    <property type="entry name" value="Voltage-gated potassium channels"/>
    <property type="match status" value="1"/>
</dbReference>
<dbReference type="Pfam" id="PF02080">
    <property type="entry name" value="TrkA_C"/>
    <property type="match status" value="1"/>
</dbReference>
<dbReference type="Gene3D" id="1.10.287.70">
    <property type="match status" value="1"/>
</dbReference>
<name>A0A7S7SIS9_PALFE</name>
<evidence type="ECO:0000313" key="6">
    <source>
        <dbReference type="Proteomes" id="UP000593892"/>
    </source>
</evidence>
<dbReference type="AlphaFoldDB" id="A0A7S7SIS9"/>
<dbReference type="PROSITE" id="PS51202">
    <property type="entry name" value="RCK_C"/>
    <property type="match status" value="1"/>
</dbReference>
<dbReference type="InterPro" id="IPR003148">
    <property type="entry name" value="RCK_N"/>
</dbReference>
<gene>
    <name evidence="5" type="ORF">IRI77_32080</name>
</gene>
<evidence type="ECO:0000256" key="1">
    <source>
        <dbReference type="ARBA" id="ARBA00004651"/>
    </source>
</evidence>
<organism evidence="5 6">
    <name type="scientific">Paludibaculum fermentans</name>
    <dbReference type="NCBI Taxonomy" id="1473598"/>
    <lineage>
        <taxon>Bacteria</taxon>
        <taxon>Pseudomonadati</taxon>
        <taxon>Acidobacteriota</taxon>
        <taxon>Terriglobia</taxon>
        <taxon>Bryobacterales</taxon>
        <taxon>Bryobacteraceae</taxon>
        <taxon>Paludibaculum</taxon>
    </lineage>
</organism>
<protein>
    <submittedName>
        <fullName evidence="5">Potassium channel protein</fullName>
    </submittedName>
</protein>
<keyword evidence="2" id="KW-0472">Membrane</keyword>
<comment type="subcellular location">
    <subcellularLocation>
        <location evidence="1">Cell membrane</location>
        <topology evidence="1">Multi-pass membrane protein</topology>
    </subcellularLocation>
</comment>
<dbReference type="Gene3D" id="3.30.70.1450">
    <property type="entry name" value="Regulator of K+ conductance, C-terminal domain"/>
    <property type="match status" value="1"/>
</dbReference>
<proteinExistence type="predicted"/>
<feature type="domain" description="RCK N-terminal" evidence="3">
    <location>
        <begin position="108"/>
        <end position="224"/>
    </location>
</feature>
<dbReference type="PANTHER" id="PTHR43833">
    <property type="entry name" value="POTASSIUM CHANNEL PROTEIN 2-RELATED-RELATED"/>
    <property type="match status" value="1"/>
</dbReference>
<dbReference type="GO" id="GO:0008324">
    <property type="term" value="F:monoatomic cation transmembrane transporter activity"/>
    <property type="evidence" value="ECO:0007669"/>
    <property type="project" value="InterPro"/>
</dbReference>
<sequence length="336" mass="36893">MTPQFRRIWFVAAAIAGTVTVGTLGYIFIADYPVLDAIYMAVMTMTTVGYGEIRPLSQAARVFNTGYMLLSVSMLLLALGVMTQTIIELQFGNLLVKRRAKKMIDKLENHYIICGFGRVGRGSAAELRQAGVPLVIIDRREDRVDWAMRAGYLACLGDSTRDETLYEVRVTHARGLIAALATDADNLFAVISAKTLNPKIRVAARAAEEEAERKMRQVGADAVFAPYVMTGTRLAQSLLKPHVRQFLDFATTNIGLDVGIEQLEVGTGSDLVGKSLADLRIRSELKVIVLAIRRADGKMVFNPPADALIEVQDYLIVMGENEPLRRLESRVTGAAS</sequence>
<keyword evidence="2" id="KW-0812">Transmembrane</keyword>
<dbReference type="InterPro" id="IPR036291">
    <property type="entry name" value="NAD(P)-bd_dom_sf"/>
</dbReference>
<evidence type="ECO:0000313" key="5">
    <source>
        <dbReference type="EMBL" id="QOY87352.1"/>
    </source>
</evidence>
<reference evidence="5 6" key="1">
    <citation type="submission" date="2020-10" db="EMBL/GenBank/DDBJ databases">
        <title>Complete genome sequence of Paludibaculum fermentans P105T, a facultatively anaerobic acidobacterium capable of dissimilatory Fe(III) reduction.</title>
        <authorList>
            <person name="Dedysh S.N."/>
            <person name="Beletsky A.V."/>
            <person name="Kulichevskaya I.S."/>
            <person name="Mardanov A.V."/>
            <person name="Ravin N.V."/>
        </authorList>
    </citation>
    <scope>NUCLEOTIDE SEQUENCE [LARGE SCALE GENOMIC DNA]</scope>
    <source>
        <strain evidence="5 6">P105</strain>
    </source>
</reference>
<evidence type="ECO:0000259" key="3">
    <source>
        <dbReference type="PROSITE" id="PS51201"/>
    </source>
</evidence>